<evidence type="ECO:0000313" key="4">
    <source>
        <dbReference type="Proteomes" id="UP000735302"/>
    </source>
</evidence>
<keyword evidence="4" id="KW-1185">Reference proteome</keyword>
<comment type="caution">
    <text evidence="3">The sequence shown here is derived from an EMBL/GenBank/DDBJ whole genome shotgun (WGS) entry which is preliminary data.</text>
</comment>
<gene>
    <name evidence="3" type="ORF">PoB_000237600</name>
</gene>
<evidence type="ECO:0000256" key="2">
    <source>
        <dbReference type="SAM" id="SignalP"/>
    </source>
</evidence>
<organism evidence="3 4">
    <name type="scientific">Plakobranchus ocellatus</name>
    <dbReference type="NCBI Taxonomy" id="259542"/>
    <lineage>
        <taxon>Eukaryota</taxon>
        <taxon>Metazoa</taxon>
        <taxon>Spiralia</taxon>
        <taxon>Lophotrochozoa</taxon>
        <taxon>Mollusca</taxon>
        <taxon>Gastropoda</taxon>
        <taxon>Heterobranchia</taxon>
        <taxon>Euthyneura</taxon>
        <taxon>Panpulmonata</taxon>
        <taxon>Sacoglossa</taxon>
        <taxon>Placobranchoidea</taxon>
        <taxon>Plakobranchidae</taxon>
        <taxon>Plakobranchus</taxon>
    </lineage>
</organism>
<evidence type="ECO:0000256" key="1">
    <source>
        <dbReference type="SAM" id="MobiDB-lite"/>
    </source>
</evidence>
<accession>A0AAV3XYH0</accession>
<proteinExistence type="predicted"/>
<sequence>MRSPCLMVPILLKLLVNARVPSQSDVTAMPPRNIMFCLLATTVPADRPTYYDSYYPAPPRFYRETPGKVIHVHHYTEDGVGRYYHGDYPSRSYDYDYGYDYNQRSGRSGKSQLIELLLLSSLLGRGNNGGNTQGQFLPNQGGVLPGGSLIG</sequence>
<feature type="chain" id="PRO_5043562358" evidence="2">
    <location>
        <begin position="19"/>
        <end position="151"/>
    </location>
</feature>
<keyword evidence="2" id="KW-0732">Signal</keyword>
<evidence type="ECO:0000313" key="3">
    <source>
        <dbReference type="EMBL" id="GFN75870.1"/>
    </source>
</evidence>
<dbReference type="Proteomes" id="UP000735302">
    <property type="component" value="Unassembled WGS sequence"/>
</dbReference>
<feature type="signal peptide" evidence="2">
    <location>
        <begin position="1"/>
        <end position="18"/>
    </location>
</feature>
<dbReference type="AlphaFoldDB" id="A0AAV3XYH0"/>
<protein>
    <submittedName>
        <fullName evidence="3">Uncharacterized protein</fullName>
    </submittedName>
</protein>
<name>A0AAV3XYH0_9GAST</name>
<dbReference type="EMBL" id="BLXT01000300">
    <property type="protein sequence ID" value="GFN75870.1"/>
    <property type="molecule type" value="Genomic_DNA"/>
</dbReference>
<feature type="region of interest" description="Disordered" evidence="1">
    <location>
        <begin position="130"/>
        <end position="151"/>
    </location>
</feature>
<reference evidence="3 4" key="1">
    <citation type="journal article" date="2021" name="Elife">
        <title>Chloroplast acquisition without the gene transfer in kleptoplastic sea slugs, Plakobranchus ocellatus.</title>
        <authorList>
            <person name="Maeda T."/>
            <person name="Takahashi S."/>
            <person name="Yoshida T."/>
            <person name="Shimamura S."/>
            <person name="Takaki Y."/>
            <person name="Nagai Y."/>
            <person name="Toyoda A."/>
            <person name="Suzuki Y."/>
            <person name="Arimoto A."/>
            <person name="Ishii H."/>
            <person name="Satoh N."/>
            <person name="Nishiyama T."/>
            <person name="Hasebe M."/>
            <person name="Maruyama T."/>
            <person name="Minagawa J."/>
            <person name="Obokata J."/>
            <person name="Shigenobu S."/>
        </authorList>
    </citation>
    <scope>NUCLEOTIDE SEQUENCE [LARGE SCALE GENOMIC DNA]</scope>
</reference>